<proteinExistence type="inferred from homology"/>
<dbReference type="PANTHER" id="PTHR33653:SF1">
    <property type="entry name" value="RIBONUCLEASE VAPC2"/>
    <property type="match status" value="1"/>
</dbReference>
<keyword evidence="2 8" id="KW-1277">Toxin-antitoxin system</keyword>
<dbReference type="InterPro" id="IPR029060">
    <property type="entry name" value="PIN-like_dom_sf"/>
</dbReference>
<dbReference type="Gene3D" id="3.40.50.1010">
    <property type="entry name" value="5'-nuclease"/>
    <property type="match status" value="1"/>
</dbReference>
<evidence type="ECO:0000313" key="11">
    <source>
        <dbReference type="Proteomes" id="UP000050455"/>
    </source>
</evidence>
<evidence type="ECO:0000256" key="8">
    <source>
        <dbReference type="HAMAP-Rule" id="MF_00265"/>
    </source>
</evidence>
<dbReference type="Pfam" id="PF01850">
    <property type="entry name" value="PIN"/>
    <property type="match status" value="1"/>
</dbReference>
<dbReference type="GO" id="GO:0000287">
    <property type="term" value="F:magnesium ion binding"/>
    <property type="evidence" value="ECO:0007669"/>
    <property type="project" value="UniProtKB-UniRule"/>
</dbReference>
<dbReference type="InterPro" id="IPR022907">
    <property type="entry name" value="VapC_family"/>
</dbReference>
<dbReference type="AlphaFoldDB" id="A0A0P9UHY4"/>
<dbReference type="SUPFAM" id="SSF88723">
    <property type="entry name" value="PIN domain-like"/>
    <property type="match status" value="1"/>
</dbReference>
<dbReference type="GO" id="GO:0004540">
    <property type="term" value="F:RNA nuclease activity"/>
    <property type="evidence" value="ECO:0007669"/>
    <property type="project" value="InterPro"/>
</dbReference>
<dbReference type="Proteomes" id="UP000050455">
    <property type="component" value="Unassembled WGS sequence"/>
</dbReference>
<protein>
    <recommendedName>
        <fullName evidence="8">Ribonuclease VapC</fullName>
        <shortName evidence="8">RNase VapC</shortName>
        <ecNumber evidence="8">3.1.-.-</ecNumber>
    </recommendedName>
    <alternativeName>
        <fullName evidence="8">Toxin VapC</fullName>
    </alternativeName>
</protein>
<evidence type="ECO:0000256" key="7">
    <source>
        <dbReference type="ARBA" id="ARBA00038093"/>
    </source>
</evidence>
<keyword evidence="11" id="KW-1185">Reference proteome</keyword>
<evidence type="ECO:0000256" key="1">
    <source>
        <dbReference type="ARBA" id="ARBA00001946"/>
    </source>
</evidence>
<evidence type="ECO:0000256" key="3">
    <source>
        <dbReference type="ARBA" id="ARBA00022722"/>
    </source>
</evidence>
<dbReference type="EMBL" id="LJQT01000347">
    <property type="protein sequence ID" value="KPX84621.1"/>
    <property type="molecule type" value="Genomic_DNA"/>
</dbReference>
<comment type="similarity">
    <text evidence="7 8">Belongs to the PINc/VapC protein family.</text>
</comment>
<evidence type="ECO:0000256" key="2">
    <source>
        <dbReference type="ARBA" id="ARBA00022649"/>
    </source>
</evidence>
<dbReference type="PATRIC" id="fig|86176.4.peg.481"/>
<accession>A0A0P9UHY4</accession>
<sequence>MLDTNTASYVIKGHPPEVRERLAKQPMDSIVISTVTQAELLYGLARKGHPAALANLIREFLLRVQVLPWDGHAATVYGDLRASCAAVGITLGALDMMIAAHAVAANATLITNDKAFAFVPDGVLAVEDWIDGR</sequence>
<organism evidence="10 11">
    <name type="scientific">Pseudomonas meliae</name>
    <dbReference type="NCBI Taxonomy" id="86176"/>
    <lineage>
        <taxon>Bacteria</taxon>
        <taxon>Pseudomonadati</taxon>
        <taxon>Pseudomonadota</taxon>
        <taxon>Gammaproteobacteria</taxon>
        <taxon>Pseudomonadales</taxon>
        <taxon>Pseudomonadaceae</taxon>
        <taxon>Pseudomonas</taxon>
    </lineage>
</organism>
<dbReference type="HAMAP" id="MF_00265">
    <property type="entry name" value="VapC_Nob1"/>
    <property type="match status" value="1"/>
</dbReference>
<keyword evidence="8" id="KW-0800">Toxin</keyword>
<dbReference type="GO" id="GO:0016787">
    <property type="term" value="F:hydrolase activity"/>
    <property type="evidence" value="ECO:0007669"/>
    <property type="project" value="UniProtKB-KW"/>
</dbReference>
<feature type="binding site" evidence="8">
    <location>
        <position position="3"/>
    </location>
    <ligand>
        <name>Mg(2+)</name>
        <dbReference type="ChEBI" id="CHEBI:18420"/>
    </ligand>
</feature>
<evidence type="ECO:0000256" key="4">
    <source>
        <dbReference type="ARBA" id="ARBA00022723"/>
    </source>
</evidence>
<dbReference type="CDD" id="cd18740">
    <property type="entry name" value="PIN_VapC4-5_FitB-like"/>
    <property type="match status" value="1"/>
</dbReference>
<comment type="cofactor">
    <cofactor evidence="1 8">
        <name>Mg(2+)</name>
        <dbReference type="ChEBI" id="CHEBI:18420"/>
    </cofactor>
</comment>
<comment type="caution">
    <text evidence="10">The sequence shown here is derived from an EMBL/GenBank/DDBJ whole genome shotgun (WGS) entry which is preliminary data.</text>
</comment>
<dbReference type="GO" id="GO:0090729">
    <property type="term" value="F:toxin activity"/>
    <property type="evidence" value="ECO:0007669"/>
    <property type="project" value="UniProtKB-KW"/>
</dbReference>
<keyword evidence="6 8" id="KW-0460">Magnesium</keyword>
<feature type="domain" description="PIN" evidence="9">
    <location>
        <begin position="1"/>
        <end position="117"/>
    </location>
</feature>
<dbReference type="EC" id="3.1.-.-" evidence="8"/>
<dbReference type="InterPro" id="IPR002716">
    <property type="entry name" value="PIN_dom"/>
</dbReference>
<keyword evidence="3 8" id="KW-0540">Nuclease</keyword>
<dbReference type="InterPro" id="IPR050556">
    <property type="entry name" value="Type_II_TA_system_RNase"/>
</dbReference>
<gene>
    <name evidence="8" type="primary">vapC</name>
    <name evidence="10" type="ORF">ALO64_200114</name>
</gene>
<keyword evidence="4 8" id="KW-0479">Metal-binding</keyword>
<comment type="function">
    <text evidence="8">Toxic component of a toxin-antitoxin (TA) system. An RNase.</text>
</comment>
<evidence type="ECO:0000259" key="9">
    <source>
        <dbReference type="Pfam" id="PF01850"/>
    </source>
</evidence>
<evidence type="ECO:0000256" key="6">
    <source>
        <dbReference type="ARBA" id="ARBA00022842"/>
    </source>
</evidence>
<evidence type="ECO:0000313" key="10">
    <source>
        <dbReference type="EMBL" id="KPX84621.1"/>
    </source>
</evidence>
<feature type="binding site" evidence="8">
    <location>
        <position position="95"/>
    </location>
    <ligand>
        <name>Mg(2+)</name>
        <dbReference type="ChEBI" id="CHEBI:18420"/>
    </ligand>
</feature>
<reference evidence="10 11" key="1">
    <citation type="submission" date="2015-09" db="EMBL/GenBank/DDBJ databases">
        <title>Genome announcement of multiple Pseudomonas syringae strains.</title>
        <authorList>
            <person name="Thakur S."/>
            <person name="Wang P.W."/>
            <person name="Gong Y."/>
            <person name="Weir B.S."/>
            <person name="Guttman D.S."/>
        </authorList>
    </citation>
    <scope>NUCLEOTIDE SEQUENCE [LARGE SCALE GENOMIC DNA]</scope>
    <source>
        <strain evidence="10 11">ICMP6289</strain>
    </source>
</reference>
<dbReference type="PANTHER" id="PTHR33653">
    <property type="entry name" value="RIBONUCLEASE VAPC2"/>
    <property type="match status" value="1"/>
</dbReference>
<keyword evidence="5 8" id="KW-0378">Hydrolase</keyword>
<evidence type="ECO:0000256" key="5">
    <source>
        <dbReference type="ARBA" id="ARBA00022801"/>
    </source>
</evidence>
<name>A0A0P9UHY4_9PSED</name>